<evidence type="ECO:0000313" key="1">
    <source>
        <dbReference type="EMBL" id="MEC5424377.1"/>
    </source>
</evidence>
<evidence type="ECO:0008006" key="3">
    <source>
        <dbReference type="Google" id="ProtNLM"/>
    </source>
</evidence>
<proteinExistence type="predicted"/>
<dbReference type="EMBL" id="JARZFX010000006">
    <property type="protein sequence ID" value="MEC5424377.1"/>
    <property type="molecule type" value="Genomic_DNA"/>
</dbReference>
<evidence type="ECO:0000313" key="2">
    <source>
        <dbReference type="Proteomes" id="UP001335737"/>
    </source>
</evidence>
<keyword evidence="2" id="KW-1185">Reference proteome</keyword>
<protein>
    <recommendedName>
        <fullName evidence="3">Aspartate phosphatase</fullName>
    </recommendedName>
</protein>
<reference evidence="1 2" key="1">
    <citation type="journal article" date="2024" name="Int. J. Syst. Evol. Microbiol.">
        <title>Virgibacillus tibetensis sp. nov., isolated from salt lake on the Tibetan Plateau of China.</title>
        <authorList>
            <person name="Phurbu D."/>
            <person name="Liu Z.-X."/>
            <person name="Wang R."/>
            <person name="Zheng Y.-Y."/>
            <person name="Liu H.-C."/>
            <person name="Zhou Y.-G."/>
            <person name="Yu Y.-J."/>
            <person name="Li A.-H."/>
        </authorList>
    </citation>
    <scope>NUCLEOTIDE SEQUENCE [LARGE SCALE GENOMIC DNA]</scope>
    <source>
        <strain evidence="1 2">C22-A2</strain>
    </source>
</reference>
<accession>A0ABU6KGE9</accession>
<sequence length="42" mass="4601">MKKVLIALFAVLIISFGIFGYTKADETNEIINENGHSTTITS</sequence>
<dbReference type="Proteomes" id="UP001335737">
    <property type="component" value="Unassembled WGS sequence"/>
</dbReference>
<organism evidence="1 2">
    <name type="scientific">Virgibacillus tibetensis</name>
    <dbReference type="NCBI Taxonomy" id="3042313"/>
    <lineage>
        <taxon>Bacteria</taxon>
        <taxon>Bacillati</taxon>
        <taxon>Bacillota</taxon>
        <taxon>Bacilli</taxon>
        <taxon>Bacillales</taxon>
        <taxon>Bacillaceae</taxon>
        <taxon>Virgibacillus</taxon>
    </lineage>
</organism>
<gene>
    <name evidence="1" type="ORF">QGM71_12830</name>
</gene>
<comment type="caution">
    <text evidence="1">The sequence shown here is derived from an EMBL/GenBank/DDBJ whole genome shotgun (WGS) entry which is preliminary data.</text>
</comment>
<dbReference type="RefSeq" id="WP_327607945.1">
    <property type="nucleotide sequence ID" value="NZ_JARZFX010000006.1"/>
</dbReference>
<name>A0ABU6KGE9_9BACI</name>